<dbReference type="SUPFAM" id="SSF55785">
    <property type="entry name" value="PYP-like sensor domain (PAS domain)"/>
    <property type="match status" value="3"/>
</dbReference>
<dbReference type="EC" id="2.7.13.3" evidence="2"/>
<dbReference type="InterPro" id="IPR036890">
    <property type="entry name" value="HATPase_C_sf"/>
</dbReference>
<dbReference type="EMBL" id="JBHTCP010000049">
    <property type="protein sequence ID" value="MFC7372988.1"/>
    <property type="molecule type" value="Genomic_DNA"/>
</dbReference>
<dbReference type="Proteomes" id="UP001596549">
    <property type="component" value="Unassembled WGS sequence"/>
</dbReference>
<comment type="caution">
    <text evidence="15">The sequence shown here is derived from an EMBL/GenBank/DDBJ whole genome shotgun (WGS) entry which is preliminary data.</text>
</comment>
<evidence type="ECO:0000256" key="4">
    <source>
        <dbReference type="ARBA" id="ARBA00022679"/>
    </source>
</evidence>
<evidence type="ECO:0000259" key="14">
    <source>
        <dbReference type="PROSITE" id="PS50924"/>
    </source>
</evidence>
<name>A0ABW2NUR0_9BACL</name>
<dbReference type="Gene3D" id="1.10.287.130">
    <property type="match status" value="1"/>
</dbReference>
<keyword evidence="5" id="KW-0547">Nucleotide-binding</keyword>
<dbReference type="InterPro" id="IPR011006">
    <property type="entry name" value="CheY-like_superfamily"/>
</dbReference>
<protein>
    <recommendedName>
        <fullName evidence="2">histidine kinase</fullName>
        <ecNumber evidence="2">2.7.13.3</ecNumber>
    </recommendedName>
</protein>
<dbReference type="CDD" id="cd00075">
    <property type="entry name" value="HATPase"/>
    <property type="match status" value="1"/>
</dbReference>
<gene>
    <name evidence="15" type="ORF">ACFQPF_15215</name>
</gene>
<keyword evidence="3 9" id="KW-0597">Phosphoprotein</keyword>
<keyword evidence="4" id="KW-0808">Transferase</keyword>
<keyword evidence="10" id="KW-0812">Transmembrane</keyword>
<feature type="domain" description="MHYT" evidence="14">
    <location>
        <begin position="6"/>
        <end position="194"/>
    </location>
</feature>
<dbReference type="SUPFAM" id="SSF47384">
    <property type="entry name" value="Homodimeric domain of signal transducing histidine kinase"/>
    <property type="match status" value="1"/>
</dbReference>
<dbReference type="Pfam" id="PF00512">
    <property type="entry name" value="HisKA"/>
    <property type="match status" value="1"/>
</dbReference>
<dbReference type="SMART" id="SM00387">
    <property type="entry name" value="HATPase_c"/>
    <property type="match status" value="1"/>
</dbReference>
<dbReference type="NCBIfam" id="TIGR00229">
    <property type="entry name" value="sensory_box"/>
    <property type="match status" value="2"/>
</dbReference>
<accession>A0ABW2NUR0</accession>
<feature type="transmembrane region" description="Helical" evidence="10">
    <location>
        <begin position="170"/>
        <end position="191"/>
    </location>
</feature>
<keyword evidence="16" id="KW-1185">Reference proteome</keyword>
<dbReference type="Gene3D" id="3.30.565.10">
    <property type="entry name" value="Histidine kinase-like ATPase, C-terminal domain"/>
    <property type="match status" value="1"/>
</dbReference>
<evidence type="ECO:0000256" key="1">
    <source>
        <dbReference type="ARBA" id="ARBA00000085"/>
    </source>
</evidence>
<dbReference type="Gene3D" id="3.30.450.20">
    <property type="entry name" value="PAS domain"/>
    <property type="match status" value="3"/>
</dbReference>
<dbReference type="PRINTS" id="PR00344">
    <property type="entry name" value="BCTRLSENSOR"/>
</dbReference>
<feature type="domain" description="Histidine kinase" evidence="11">
    <location>
        <begin position="649"/>
        <end position="868"/>
    </location>
</feature>
<evidence type="ECO:0000313" key="15">
    <source>
        <dbReference type="EMBL" id="MFC7372988.1"/>
    </source>
</evidence>
<sequence length="1015" mass="114827">MHVTHYNSYLVLLSLCISVFASYVALYFVEKSTAQKFGYRILYAGSAFGLGIWAMHFLAMTSMEIEQQYDPIMTIVSLLIAIAASSLSFFLLFYFKRKMIGLIFSSLLLSTGITSMHYIGIYAMEYKGLLVFNLFYIVLSKIITFFICFGALNIFYFVKDGSKLLFINKWTSALFMGLSIPSMHFVAMNGLSFLPDESLSLSPGSIEESMLPVVVVFITATIIVASLLLAGYENKVAKEAAKWGEERYQSLFRHNPDAVFTLDLDGRFMSINPAGEALTGYKAEELIGQSFAPLISVEDIERTYYHFKKSLEGHSQEYTIWAINKQNERRLVSVKNVPMIWREKIVGAYSICTDITQLHQTQKDLKKEQTLYKTILSTMSDGLVVIDQKGKMILANENAANMMNMSYEDFLKTSPLNPSWQLIREDGSDYLPEEKPVFQSLMTGETFNRRVIGVKQTLQGDLKSVLWASANVSPMMMDGVLKGVIITFRDITKQKEQEDELKVSNEIMSTLIENLQFGVLEEDEHRNILLANKECFKIFGSTADPKTLYGQNISNLAQHLRRLFPDHLEVKRNTDALIENQKVVTDEITINTGRLIRRTYIPIFSNEVYKGHFWKVEDITEERKLEESLYLAKEEAEKANRTKSEFLSKMSHELRTPLNAILGFAQILEFDLEEPLTLQQNQRVQEILQAGRHLLHLINEVLDLSRIEAGHTAFEFQHVVFQDLLNQSLALVQKQAAEMDVRISIKELPETPAILNVDATRFQQIVLNLLTNAIKYNKEEGRVQLSAVLKEDYLTLHVEDTGTGIPESELPFIFDPFYRGSFVKRSIEGTGVGLSIAKMMTEKMGGEMLVQSEEGTGSLFTIRFPVANQIMDALLPEERKESYHFSSKKILYIEDNASNTAVMKQFLRSVDGIELTTARSPGEGLMLAKSVVPDLILLDLHMPGMSGMEVFDLLRRTGTTQLIPIIAVSAAAMESDIQQAMAAGFTDYVTKPIDVNRLLNILSKHLNEEVNEVIS</sequence>
<feature type="transmembrane region" description="Helical" evidence="10">
    <location>
        <begin position="72"/>
        <end position="95"/>
    </location>
</feature>
<dbReference type="CDD" id="cd00130">
    <property type="entry name" value="PAS"/>
    <property type="match status" value="2"/>
</dbReference>
<evidence type="ECO:0000256" key="3">
    <source>
        <dbReference type="ARBA" id="ARBA00022553"/>
    </source>
</evidence>
<feature type="transmembrane region" description="Helical" evidence="10">
    <location>
        <begin position="134"/>
        <end position="158"/>
    </location>
</feature>
<dbReference type="RefSeq" id="WP_379750554.1">
    <property type="nucleotide sequence ID" value="NZ_JBHTCP010000049.1"/>
</dbReference>
<evidence type="ECO:0000256" key="2">
    <source>
        <dbReference type="ARBA" id="ARBA00012438"/>
    </source>
</evidence>
<keyword evidence="10" id="KW-0472">Membrane</keyword>
<dbReference type="SUPFAM" id="SSF55874">
    <property type="entry name" value="ATPase domain of HSP90 chaperone/DNA topoisomerase II/histidine kinase"/>
    <property type="match status" value="1"/>
</dbReference>
<dbReference type="Gene3D" id="3.40.50.2300">
    <property type="match status" value="1"/>
</dbReference>
<dbReference type="CDD" id="cd00082">
    <property type="entry name" value="HisKA"/>
    <property type="match status" value="1"/>
</dbReference>
<evidence type="ECO:0000259" key="12">
    <source>
        <dbReference type="PROSITE" id="PS50110"/>
    </source>
</evidence>
<evidence type="ECO:0000256" key="9">
    <source>
        <dbReference type="PROSITE-ProRule" id="PRU00169"/>
    </source>
</evidence>
<evidence type="ECO:0000313" key="16">
    <source>
        <dbReference type="Proteomes" id="UP001596549"/>
    </source>
</evidence>
<dbReference type="SMART" id="SM00448">
    <property type="entry name" value="REC"/>
    <property type="match status" value="1"/>
</dbReference>
<organism evidence="15 16">
    <name type="scientific">Fictibacillus iocasae</name>
    <dbReference type="NCBI Taxonomy" id="2715437"/>
    <lineage>
        <taxon>Bacteria</taxon>
        <taxon>Bacillati</taxon>
        <taxon>Bacillota</taxon>
        <taxon>Bacilli</taxon>
        <taxon>Bacillales</taxon>
        <taxon>Fictibacillaceae</taxon>
        <taxon>Fictibacillus</taxon>
    </lineage>
</organism>
<dbReference type="Pfam" id="PF13188">
    <property type="entry name" value="PAS_8"/>
    <property type="match status" value="1"/>
</dbReference>
<dbReference type="InterPro" id="IPR000014">
    <property type="entry name" value="PAS"/>
</dbReference>
<evidence type="ECO:0000256" key="5">
    <source>
        <dbReference type="ARBA" id="ARBA00022741"/>
    </source>
</evidence>
<dbReference type="SUPFAM" id="SSF52172">
    <property type="entry name" value="CheY-like"/>
    <property type="match status" value="1"/>
</dbReference>
<reference evidence="16" key="1">
    <citation type="journal article" date="2019" name="Int. J. Syst. Evol. Microbiol.">
        <title>The Global Catalogue of Microorganisms (GCM) 10K type strain sequencing project: providing services to taxonomists for standard genome sequencing and annotation.</title>
        <authorList>
            <consortium name="The Broad Institute Genomics Platform"/>
            <consortium name="The Broad Institute Genome Sequencing Center for Infectious Disease"/>
            <person name="Wu L."/>
            <person name="Ma J."/>
        </authorList>
    </citation>
    <scope>NUCLEOTIDE SEQUENCE [LARGE SCALE GENOMIC DNA]</scope>
    <source>
        <strain evidence="16">NBRC 106396</strain>
    </source>
</reference>
<dbReference type="InterPro" id="IPR004358">
    <property type="entry name" value="Sig_transdc_His_kin-like_C"/>
</dbReference>
<evidence type="ECO:0000256" key="7">
    <source>
        <dbReference type="ARBA" id="ARBA00022840"/>
    </source>
</evidence>
<comment type="catalytic activity">
    <reaction evidence="1">
        <text>ATP + protein L-histidine = ADP + protein N-phospho-L-histidine.</text>
        <dbReference type="EC" id="2.7.13.3"/>
    </reaction>
</comment>
<evidence type="ECO:0000256" key="8">
    <source>
        <dbReference type="ARBA" id="ARBA00023012"/>
    </source>
</evidence>
<dbReference type="PANTHER" id="PTHR43047:SF72">
    <property type="entry name" value="OSMOSENSING HISTIDINE PROTEIN KINASE SLN1"/>
    <property type="match status" value="1"/>
</dbReference>
<dbReference type="PROSITE" id="PS50112">
    <property type="entry name" value="PAS"/>
    <property type="match status" value="2"/>
</dbReference>
<feature type="transmembrane region" description="Helical" evidence="10">
    <location>
        <begin position="41"/>
        <end position="60"/>
    </location>
</feature>
<dbReference type="SMART" id="SM00091">
    <property type="entry name" value="PAS"/>
    <property type="match status" value="3"/>
</dbReference>
<dbReference type="PANTHER" id="PTHR43047">
    <property type="entry name" value="TWO-COMPONENT HISTIDINE PROTEIN KINASE"/>
    <property type="match status" value="1"/>
</dbReference>
<feature type="domain" description="Response regulatory" evidence="12">
    <location>
        <begin position="889"/>
        <end position="1006"/>
    </location>
</feature>
<keyword evidence="7" id="KW-0067">ATP-binding</keyword>
<feature type="transmembrane region" description="Helical" evidence="10">
    <location>
        <begin position="102"/>
        <end position="122"/>
    </location>
</feature>
<dbReference type="InterPro" id="IPR005330">
    <property type="entry name" value="MHYT_dom"/>
</dbReference>
<dbReference type="SMART" id="SM00388">
    <property type="entry name" value="HisKA"/>
    <property type="match status" value="1"/>
</dbReference>
<feature type="transmembrane region" description="Helical" evidence="10">
    <location>
        <begin position="6"/>
        <end position="29"/>
    </location>
</feature>
<dbReference type="PROSITE" id="PS50109">
    <property type="entry name" value="HIS_KIN"/>
    <property type="match status" value="1"/>
</dbReference>
<feature type="transmembrane region" description="Helical" evidence="10">
    <location>
        <begin position="211"/>
        <end position="232"/>
    </location>
</feature>
<evidence type="ECO:0000256" key="6">
    <source>
        <dbReference type="ARBA" id="ARBA00022777"/>
    </source>
</evidence>
<dbReference type="InterPro" id="IPR005467">
    <property type="entry name" value="His_kinase_dom"/>
</dbReference>
<keyword evidence="6" id="KW-0418">Kinase</keyword>
<dbReference type="InterPro" id="IPR035965">
    <property type="entry name" value="PAS-like_dom_sf"/>
</dbReference>
<dbReference type="Pfam" id="PF00072">
    <property type="entry name" value="Response_reg"/>
    <property type="match status" value="1"/>
</dbReference>
<feature type="domain" description="PAS" evidence="13">
    <location>
        <begin position="368"/>
        <end position="445"/>
    </location>
</feature>
<dbReference type="Pfam" id="PF03707">
    <property type="entry name" value="MHYT"/>
    <property type="match status" value="2"/>
</dbReference>
<dbReference type="InterPro" id="IPR003594">
    <property type="entry name" value="HATPase_dom"/>
</dbReference>
<feature type="modified residue" description="4-aspartylphosphate" evidence="9">
    <location>
        <position position="939"/>
    </location>
</feature>
<dbReference type="Pfam" id="PF13426">
    <property type="entry name" value="PAS_9"/>
    <property type="match status" value="2"/>
</dbReference>
<proteinExistence type="predicted"/>
<dbReference type="PROSITE" id="PS50924">
    <property type="entry name" value="MHYT"/>
    <property type="match status" value="1"/>
</dbReference>
<keyword evidence="10" id="KW-1133">Transmembrane helix</keyword>
<dbReference type="Pfam" id="PF02518">
    <property type="entry name" value="HATPase_c"/>
    <property type="match status" value="1"/>
</dbReference>
<feature type="domain" description="PAS" evidence="13">
    <location>
        <begin position="244"/>
        <end position="314"/>
    </location>
</feature>
<dbReference type="InterPro" id="IPR036097">
    <property type="entry name" value="HisK_dim/P_sf"/>
</dbReference>
<dbReference type="InterPro" id="IPR003661">
    <property type="entry name" value="HisK_dim/P_dom"/>
</dbReference>
<dbReference type="PROSITE" id="PS50110">
    <property type="entry name" value="RESPONSE_REGULATORY"/>
    <property type="match status" value="1"/>
</dbReference>
<evidence type="ECO:0000256" key="10">
    <source>
        <dbReference type="PROSITE-ProRule" id="PRU00244"/>
    </source>
</evidence>
<evidence type="ECO:0000259" key="13">
    <source>
        <dbReference type="PROSITE" id="PS50112"/>
    </source>
</evidence>
<keyword evidence="8" id="KW-0902">Two-component regulatory system</keyword>
<dbReference type="InterPro" id="IPR001789">
    <property type="entry name" value="Sig_transdc_resp-reg_receiver"/>
</dbReference>
<evidence type="ECO:0000259" key="11">
    <source>
        <dbReference type="PROSITE" id="PS50109"/>
    </source>
</evidence>